<organism evidence="1 2">
    <name type="scientific">Phaeobacter inhibens</name>
    <dbReference type="NCBI Taxonomy" id="221822"/>
    <lineage>
        <taxon>Bacteria</taxon>
        <taxon>Pseudomonadati</taxon>
        <taxon>Pseudomonadota</taxon>
        <taxon>Alphaproteobacteria</taxon>
        <taxon>Rhodobacterales</taxon>
        <taxon>Roseobacteraceae</taxon>
        <taxon>Phaeobacter</taxon>
    </lineage>
</organism>
<dbReference type="AlphaFoldDB" id="A0A2I7KGD0"/>
<sequence>MTDILTAVQIIDFDSRATDRMSAERGLDREAKELA</sequence>
<evidence type="ECO:0000313" key="2">
    <source>
        <dbReference type="Proteomes" id="UP000236447"/>
    </source>
</evidence>
<name>A0A2I7KGD0_9RHOB</name>
<proteinExistence type="predicted"/>
<keyword evidence="1" id="KW-0614">Plasmid</keyword>
<reference evidence="1 2" key="2">
    <citation type="journal article" date="2017" name="Genome Biol. Evol.">
        <title>Trajectories and Drivers of Genome Evolution in Surface-Associated Marine Phaeobacter.</title>
        <authorList>
            <person name="Freese H.M."/>
            <person name="Sikorski J."/>
            <person name="Bunk B."/>
            <person name="Scheuner C."/>
            <person name="Meier-Kolthoff J.P."/>
            <person name="Sproer C."/>
            <person name="Gram L."/>
            <person name="Overmann J."/>
        </authorList>
    </citation>
    <scope>NUCLEOTIDE SEQUENCE [LARGE SCALE GENOMIC DNA]</scope>
    <source>
        <strain evidence="1 2">P88</strain>
        <plasmid evidence="2">pp88_d</plasmid>
    </source>
</reference>
<gene>
    <name evidence="1" type="ORF">PhaeoP88_04337</name>
</gene>
<dbReference type="Proteomes" id="UP000236447">
    <property type="component" value="Plasmid pP88_d"/>
</dbReference>
<reference evidence="1 2" key="1">
    <citation type="journal article" date="2017" name="Front. Microbiol.">
        <title>Phaeobacter piscinae sp. nov., a species of the Roseobacter group and potential aquaculture probiont.</title>
        <authorList>
            <person name="Sonnenschein E.C."/>
            <person name="Phippen C.B.W."/>
            <person name="Nielsen K.F."/>
            <person name="Mateiu R.V."/>
            <person name="Melchiorsen J."/>
            <person name="Gram L."/>
            <person name="Overmann J."/>
            <person name="Freese H.M."/>
        </authorList>
    </citation>
    <scope>NUCLEOTIDE SEQUENCE [LARGE SCALE GENOMIC DNA]</scope>
    <source>
        <strain evidence="1 2">P88</strain>
        <plasmid evidence="2">pp88_d</plasmid>
    </source>
</reference>
<evidence type="ECO:0000313" key="1">
    <source>
        <dbReference type="EMBL" id="AUR01649.1"/>
    </source>
</evidence>
<dbReference type="EMBL" id="CP010729">
    <property type="protein sequence ID" value="AUR01649.1"/>
    <property type="molecule type" value="Genomic_DNA"/>
</dbReference>
<protein>
    <submittedName>
        <fullName evidence="1">Uncharacterized protein</fullName>
    </submittedName>
</protein>
<accession>A0A2I7KGD0</accession>
<geneLocation type="plasmid" evidence="2">
    <name>pp88_d</name>
</geneLocation>